<evidence type="ECO:0000313" key="1">
    <source>
        <dbReference type="EMBL" id="RPD58169.1"/>
    </source>
</evidence>
<sequence>MIDNLFESLAGSQALHRSLEGAQTIRVQWKTWVRGNNVTSTFALVRLFLCSLRRGEPKRLPEHPPPPEHFGISVMDGKFGRTVSSFHTSSSLHTCAYPVPLAAIIPSSNRRYPTHHHPCASLP</sequence>
<evidence type="ECO:0000313" key="2">
    <source>
        <dbReference type="Proteomes" id="UP000313359"/>
    </source>
</evidence>
<accession>A0A5C2S5A0</accession>
<protein>
    <submittedName>
        <fullName evidence="1">Uncharacterized protein</fullName>
    </submittedName>
</protein>
<proteinExistence type="predicted"/>
<keyword evidence="2" id="KW-1185">Reference proteome</keyword>
<dbReference type="Proteomes" id="UP000313359">
    <property type="component" value="Unassembled WGS sequence"/>
</dbReference>
<reference evidence="1" key="1">
    <citation type="journal article" date="2018" name="Genome Biol. Evol.">
        <title>Genomics and development of Lentinus tigrinus, a white-rot wood-decaying mushroom with dimorphic fruiting bodies.</title>
        <authorList>
            <person name="Wu B."/>
            <person name="Xu Z."/>
            <person name="Knudson A."/>
            <person name="Carlson A."/>
            <person name="Chen N."/>
            <person name="Kovaka S."/>
            <person name="LaButti K."/>
            <person name="Lipzen A."/>
            <person name="Pennachio C."/>
            <person name="Riley R."/>
            <person name="Schakwitz W."/>
            <person name="Umezawa K."/>
            <person name="Ohm R.A."/>
            <person name="Grigoriev I.V."/>
            <person name="Nagy L.G."/>
            <person name="Gibbons J."/>
            <person name="Hibbett D."/>
        </authorList>
    </citation>
    <scope>NUCLEOTIDE SEQUENCE [LARGE SCALE GENOMIC DNA]</scope>
    <source>
        <strain evidence="1">ALCF2SS1-6</strain>
    </source>
</reference>
<dbReference type="AlphaFoldDB" id="A0A5C2S5A0"/>
<gene>
    <name evidence="1" type="ORF">L227DRAFT_577213</name>
</gene>
<dbReference type="EMBL" id="ML122276">
    <property type="protein sequence ID" value="RPD58169.1"/>
    <property type="molecule type" value="Genomic_DNA"/>
</dbReference>
<organism evidence="1 2">
    <name type="scientific">Lentinus tigrinus ALCF2SS1-6</name>
    <dbReference type="NCBI Taxonomy" id="1328759"/>
    <lineage>
        <taxon>Eukaryota</taxon>
        <taxon>Fungi</taxon>
        <taxon>Dikarya</taxon>
        <taxon>Basidiomycota</taxon>
        <taxon>Agaricomycotina</taxon>
        <taxon>Agaricomycetes</taxon>
        <taxon>Polyporales</taxon>
        <taxon>Polyporaceae</taxon>
        <taxon>Lentinus</taxon>
    </lineage>
</organism>
<name>A0A5C2S5A0_9APHY</name>